<evidence type="ECO:0000313" key="2">
    <source>
        <dbReference type="EMBL" id="RLP81716.1"/>
    </source>
</evidence>
<feature type="domain" description="Core" evidence="1">
    <location>
        <begin position="1"/>
        <end position="97"/>
    </location>
</feature>
<comment type="caution">
    <text evidence="2">The sequence shown here is derived from an EMBL/GenBank/DDBJ whole genome shotgun (WGS) entry which is preliminary data.</text>
</comment>
<evidence type="ECO:0000259" key="1">
    <source>
        <dbReference type="Pfam" id="PF01521"/>
    </source>
</evidence>
<reference evidence="2 3" key="1">
    <citation type="submission" date="2018-10" db="EMBL/GenBank/DDBJ databases">
        <title>Xanthobacter tagetidis genome sequencing and assembly.</title>
        <authorList>
            <person name="Maclea K.S."/>
            <person name="Goen A.E."/>
            <person name="Fatima S.A."/>
        </authorList>
    </citation>
    <scope>NUCLEOTIDE SEQUENCE [LARGE SCALE GENOMIC DNA]</scope>
    <source>
        <strain evidence="2 3">ATCC 700314</strain>
    </source>
</reference>
<dbReference type="Gene3D" id="2.60.300.12">
    <property type="entry name" value="HesB-like domain"/>
    <property type="match status" value="1"/>
</dbReference>
<keyword evidence="3" id="KW-1185">Reference proteome</keyword>
<dbReference type="InterPro" id="IPR000361">
    <property type="entry name" value="ATAP_core_dom"/>
</dbReference>
<accession>A0A3L7AMH9</accession>
<dbReference type="Proteomes" id="UP000269692">
    <property type="component" value="Unassembled WGS sequence"/>
</dbReference>
<dbReference type="OrthoDB" id="7569455at2"/>
<dbReference type="AlphaFoldDB" id="A0A3L7AMH9"/>
<protein>
    <submittedName>
        <fullName evidence="2">Iron-sulfur cluster assembly accessory protein</fullName>
    </submittedName>
</protein>
<gene>
    <name evidence="2" type="ORF">D9R14_01600</name>
</gene>
<dbReference type="GO" id="GO:0016226">
    <property type="term" value="P:iron-sulfur cluster assembly"/>
    <property type="evidence" value="ECO:0007669"/>
    <property type="project" value="InterPro"/>
</dbReference>
<dbReference type="InterPro" id="IPR016092">
    <property type="entry name" value="ATAP"/>
</dbReference>
<dbReference type="RefSeq" id="WP_121621531.1">
    <property type="nucleotide sequence ID" value="NZ_JACIIW010000004.1"/>
</dbReference>
<proteinExistence type="predicted"/>
<dbReference type="InterPro" id="IPR035903">
    <property type="entry name" value="HesB-like_dom_sf"/>
</dbReference>
<dbReference type="EMBL" id="RCTF01000001">
    <property type="protein sequence ID" value="RLP81716.1"/>
    <property type="molecule type" value="Genomic_DNA"/>
</dbReference>
<organism evidence="2 3">
    <name type="scientific">Xanthobacter tagetidis</name>
    <dbReference type="NCBI Taxonomy" id="60216"/>
    <lineage>
        <taxon>Bacteria</taxon>
        <taxon>Pseudomonadati</taxon>
        <taxon>Pseudomonadota</taxon>
        <taxon>Alphaproteobacteria</taxon>
        <taxon>Hyphomicrobiales</taxon>
        <taxon>Xanthobacteraceae</taxon>
        <taxon>Xanthobacter</taxon>
    </lineage>
</organism>
<dbReference type="NCBIfam" id="TIGR00049">
    <property type="entry name" value="iron-sulfur cluster assembly accessory protein"/>
    <property type="match status" value="1"/>
</dbReference>
<evidence type="ECO:0000313" key="3">
    <source>
        <dbReference type="Proteomes" id="UP000269692"/>
    </source>
</evidence>
<dbReference type="Pfam" id="PF01521">
    <property type="entry name" value="Fe-S_biosyn"/>
    <property type="match status" value="1"/>
</dbReference>
<dbReference type="SUPFAM" id="SSF89360">
    <property type="entry name" value="HesB-like domain"/>
    <property type="match status" value="1"/>
</dbReference>
<sequence length="110" mass="11403">MNFTITPKAEKFMRLMVMSDGGPGAGFRLAVSPGGCSGLNADICVLREPMPGDAVVQKGAVRLFLPAESRILLDGVTVDFTDTAAKTGLVFHDPKATTCASHGQALPAGL</sequence>
<name>A0A3L7AMH9_9HYPH</name>
<dbReference type="GO" id="GO:0051537">
    <property type="term" value="F:2 iron, 2 sulfur cluster binding"/>
    <property type="evidence" value="ECO:0007669"/>
    <property type="project" value="UniProtKB-ARBA"/>
</dbReference>